<dbReference type="InterPro" id="IPR009003">
    <property type="entry name" value="Peptidase_S1_PA"/>
</dbReference>
<dbReference type="Proteomes" id="UP000295578">
    <property type="component" value="Unassembled WGS sequence"/>
</dbReference>
<keyword evidence="2" id="KW-1185">Reference proteome</keyword>
<dbReference type="Gene3D" id="2.40.10.10">
    <property type="entry name" value="Trypsin-like serine proteases"/>
    <property type="match status" value="1"/>
</dbReference>
<accession>A0A4R5B884</accession>
<sequence>MGVRSAADAPMQVVTSGVIDALANRGRVRSAPGGFSLAHHRVTDGTLGCLATGREQPRDDMLLCVSNNHVLADTNRGMAGDCLCQPAPADGGTCPADQVAALERYVPLDFSGGTNLVDCATGWCWPDRVRPEIGFQTSAGIELFRITAEIETPALGMVVGKSGRTTQRTKGVVTCVNWSGRVRYGTSGQAFFADQIVIEPAEGRPFAAPGDSGSCIWTWDDKQAIGLLFSGTGTHTFANPMSLVAYALDIDLFT</sequence>
<dbReference type="OrthoDB" id="104542at2"/>
<evidence type="ECO:0008006" key="3">
    <source>
        <dbReference type="Google" id="ProtNLM"/>
    </source>
</evidence>
<organism evidence="1 2">
    <name type="scientific">Actinomadura darangshiensis</name>
    <dbReference type="NCBI Taxonomy" id="705336"/>
    <lineage>
        <taxon>Bacteria</taxon>
        <taxon>Bacillati</taxon>
        <taxon>Actinomycetota</taxon>
        <taxon>Actinomycetes</taxon>
        <taxon>Streptosporangiales</taxon>
        <taxon>Thermomonosporaceae</taxon>
        <taxon>Actinomadura</taxon>
    </lineage>
</organism>
<dbReference type="RefSeq" id="WP_132198295.1">
    <property type="nucleotide sequence ID" value="NZ_SMKY01000064.1"/>
</dbReference>
<dbReference type="EMBL" id="SMKY01000064">
    <property type="protein sequence ID" value="TDD82518.1"/>
    <property type="molecule type" value="Genomic_DNA"/>
</dbReference>
<evidence type="ECO:0000313" key="1">
    <source>
        <dbReference type="EMBL" id="TDD82518.1"/>
    </source>
</evidence>
<gene>
    <name evidence="1" type="ORF">E1293_16545</name>
</gene>
<reference evidence="1 2" key="1">
    <citation type="submission" date="2019-03" db="EMBL/GenBank/DDBJ databases">
        <title>Draft genome sequences of novel Actinobacteria.</title>
        <authorList>
            <person name="Sahin N."/>
            <person name="Ay H."/>
            <person name="Saygin H."/>
        </authorList>
    </citation>
    <scope>NUCLEOTIDE SEQUENCE [LARGE SCALE GENOMIC DNA]</scope>
    <source>
        <strain evidence="1 2">DSM 45941</strain>
    </source>
</reference>
<protein>
    <recommendedName>
        <fullName evidence="3">Serine protease</fullName>
    </recommendedName>
</protein>
<comment type="caution">
    <text evidence="1">The sequence shown here is derived from an EMBL/GenBank/DDBJ whole genome shotgun (WGS) entry which is preliminary data.</text>
</comment>
<evidence type="ECO:0000313" key="2">
    <source>
        <dbReference type="Proteomes" id="UP000295578"/>
    </source>
</evidence>
<dbReference type="InterPro" id="IPR043504">
    <property type="entry name" value="Peptidase_S1_PA_chymotrypsin"/>
</dbReference>
<dbReference type="SUPFAM" id="SSF50494">
    <property type="entry name" value="Trypsin-like serine proteases"/>
    <property type="match status" value="1"/>
</dbReference>
<name>A0A4R5B884_9ACTN</name>
<proteinExistence type="predicted"/>
<dbReference type="AlphaFoldDB" id="A0A4R5B884"/>